<dbReference type="OrthoDB" id="8896at2157"/>
<dbReference type="SUPFAM" id="SSF52540">
    <property type="entry name" value="P-loop containing nucleoside triphosphate hydrolases"/>
    <property type="match status" value="1"/>
</dbReference>
<dbReference type="CDD" id="cd05388">
    <property type="entry name" value="CobB_N"/>
    <property type="match status" value="1"/>
</dbReference>
<comment type="domain">
    <text evidence="7">Comprises of two domains. The C-terminal domain contains the binding site for glutamine and catalyzes the hydrolysis of this substrate to glutamate and ammonia. The N-terminal domain is anticipated to bind ATP and cobyrinate and catalyzes the ultimate synthesis of the diamide product. The ammonia produced via the glutaminase domain is probably translocated to the adjacent domain via a molecular tunnel, where it reacts with an activated intermediate.</text>
</comment>
<dbReference type="Gene3D" id="3.40.50.300">
    <property type="entry name" value="P-loop containing nucleotide triphosphate hydrolases"/>
    <property type="match status" value="1"/>
</dbReference>
<evidence type="ECO:0000256" key="1">
    <source>
        <dbReference type="ARBA" id="ARBA00001946"/>
    </source>
</evidence>
<feature type="domain" description="CobQ/CobB/MinD/ParA nucleotide binding" evidence="8">
    <location>
        <begin position="9"/>
        <end position="180"/>
    </location>
</feature>
<feature type="domain" description="CobB/CobQ-like glutamine amidotransferase" evidence="9">
    <location>
        <begin position="245"/>
        <end position="425"/>
    </location>
</feature>
<dbReference type="Pfam" id="PF01656">
    <property type="entry name" value="CbiA"/>
    <property type="match status" value="1"/>
</dbReference>
<evidence type="ECO:0000313" key="10">
    <source>
        <dbReference type="EMBL" id="ABW01639.1"/>
    </source>
</evidence>
<feature type="active site" description="Nucleophile" evidence="7">
    <location>
        <position position="324"/>
    </location>
</feature>
<comment type="function">
    <text evidence="7">Catalyzes the ATP-dependent amidation of the two carboxylate groups at positions a and c of cobyrinate, using either L-glutamine or ammonia as the nitrogen source.</text>
</comment>
<dbReference type="GeneID" id="5710416"/>
<dbReference type="KEGG" id="cma:Cmaq_0804"/>
<dbReference type="InterPro" id="IPR027417">
    <property type="entry name" value="P-loop_NTPase"/>
</dbReference>
<comment type="cofactor">
    <cofactor evidence="1 7">
        <name>Mg(2+)</name>
        <dbReference type="ChEBI" id="CHEBI:18420"/>
    </cofactor>
</comment>
<reference evidence="10 11" key="1">
    <citation type="submission" date="2007-10" db="EMBL/GenBank/DDBJ databases">
        <title>Complete sequence of Caldivirga maquilingensis IC-167.</title>
        <authorList>
            <consortium name="US DOE Joint Genome Institute"/>
            <person name="Copeland A."/>
            <person name="Lucas S."/>
            <person name="Lapidus A."/>
            <person name="Barry K."/>
            <person name="Glavina del Rio T."/>
            <person name="Dalin E."/>
            <person name="Tice H."/>
            <person name="Pitluck S."/>
            <person name="Saunders E."/>
            <person name="Brettin T."/>
            <person name="Bruce D."/>
            <person name="Detter J.C."/>
            <person name="Han C."/>
            <person name="Schmutz J."/>
            <person name="Larimer F."/>
            <person name="Land M."/>
            <person name="Hauser L."/>
            <person name="Kyrpides N."/>
            <person name="Ivanova N."/>
            <person name="Biddle J.F."/>
            <person name="Zhang Z."/>
            <person name="Fitz-Gibbon S.T."/>
            <person name="Lowe T.M."/>
            <person name="Saltikov C."/>
            <person name="House C.H."/>
            <person name="Richardson P."/>
        </authorList>
    </citation>
    <scope>NUCLEOTIDE SEQUENCE [LARGE SCALE GENOMIC DNA]</scope>
    <source>
        <strain evidence="11">ATCC 700844 / DSM 13496 / JCM 10307 / IC-167</strain>
    </source>
</reference>
<sequence>MMPTGRALLIASDRSGSGKTTVTSIIAAALSSKLKVRAFKVGPDYIDPGYHKVATELPSINLDLWLMGEEKLKETFCRYMRGVDLGLIEGVMGLYDGVEVGSSTFHVAKLLSLPVILVIDCSNISYTAGAIVKGLRDYGPVNVVGVIFNNVASSNHYNACKSSLPKDVVSLGYIPYDAGLIINERHLGLVTVEDYGNKVKGIIKRGVELINGKINLDLIYDLAEPVNCEHVNEQEDYGNKLGVAAVAYDNAFLFYYRASLDLLSSIFDLRFFSPINNEVVNNASFIYIGGGYPELHLRELEAARDTASWLRKAAYDGVPILAECGGLMYLSKYIRDDREYSMVGLFDIGIAAKDRLTIGYTELESIVDNPLVPAGLRIRGHEFHVSRAEYSNERYVFRNIRGRGIMNSYDGVLLNNALGLYTHTYLPSIPGVRDRIINIGKHLR</sequence>
<dbReference type="RefSeq" id="WP_012185858.1">
    <property type="nucleotide sequence ID" value="NC_009954.1"/>
</dbReference>
<keyword evidence="11" id="KW-1185">Reference proteome</keyword>
<keyword evidence="2 7" id="KW-0436">Ligase</keyword>
<evidence type="ECO:0000256" key="7">
    <source>
        <dbReference type="HAMAP-Rule" id="MF_00027"/>
    </source>
</evidence>
<dbReference type="eggNOG" id="arCOG00106">
    <property type="taxonomic scope" value="Archaea"/>
</dbReference>
<gene>
    <name evidence="7" type="primary">cbiA</name>
    <name evidence="10" type="ordered locus">Cmaq_0804</name>
</gene>
<evidence type="ECO:0000256" key="3">
    <source>
        <dbReference type="ARBA" id="ARBA00022741"/>
    </source>
</evidence>
<evidence type="ECO:0000256" key="5">
    <source>
        <dbReference type="ARBA" id="ARBA00022842"/>
    </source>
</evidence>
<dbReference type="Pfam" id="PF07685">
    <property type="entry name" value="GATase_3"/>
    <property type="match status" value="1"/>
</dbReference>
<dbReference type="Gene3D" id="3.40.50.880">
    <property type="match status" value="1"/>
</dbReference>
<dbReference type="HAMAP" id="MF_00027">
    <property type="entry name" value="CobB_CbiA"/>
    <property type="match status" value="1"/>
</dbReference>
<dbReference type="AlphaFoldDB" id="A8MCY3"/>
<comment type="miscellaneous">
    <text evidence="7">The a and c carboxylates of cobyrinate are activated for nucleophilic attack via formation of a phosphorylated intermediate by ATP. CbiA catalyzes first the amidation of the c-carboxylate, and then that of the a-carboxylate.</text>
</comment>
<dbReference type="InterPro" id="IPR011698">
    <property type="entry name" value="GATase_3"/>
</dbReference>
<dbReference type="GO" id="GO:0009236">
    <property type="term" value="P:cobalamin biosynthetic process"/>
    <property type="evidence" value="ECO:0007669"/>
    <property type="project" value="UniProtKB-UniRule"/>
</dbReference>
<keyword evidence="5 7" id="KW-0460">Magnesium</keyword>
<dbReference type="Proteomes" id="UP000001137">
    <property type="component" value="Chromosome"/>
</dbReference>
<comment type="catalytic activity">
    <reaction evidence="7">
        <text>cob(II)yrinate + 2 L-glutamine + 2 ATP + 2 H2O = cob(II)yrinate a,c diamide + 2 L-glutamate + 2 ADP + 2 phosphate + 2 H(+)</text>
        <dbReference type="Rhea" id="RHEA:26289"/>
        <dbReference type="ChEBI" id="CHEBI:15377"/>
        <dbReference type="ChEBI" id="CHEBI:15378"/>
        <dbReference type="ChEBI" id="CHEBI:29985"/>
        <dbReference type="ChEBI" id="CHEBI:30616"/>
        <dbReference type="ChEBI" id="CHEBI:43474"/>
        <dbReference type="ChEBI" id="CHEBI:58359"/>
        <dbReference type="ChEBI" id="CHEBI:58537"/>
        <dbReference type="ChEBI" id="CHEBI:58894"/>
        <dbReference type="ChEBI" id="CHEBI:456216"/>
        <dbReference type="EC" id="6.3.5.11"/>
    </reaction>
</comment>
<dbReference type="PANTHER" id="PTHR43873:SF1">
    <property type="entry name" value="COBYRINATE A,C-DIAMIDE SYNTHASE"/>
    <property type="match status" value="1"/>
</dbReference>
<dbReference type="STRING" id="397948.Cmaq_0804"/>
<comment type="similarity">
    <text evidence="7">Belongs to the CobB/CbiA family.</text>
</comment>
<comment type="pathway">
    <text evidence="7">Cofactor biosynthesis; adenosylcobalamin biosynthesis; cob(II)yrinate a,c-diamide from sirohydrochlorin (anaerobic route): step 10/10.</text>
</comment>
<dbReference type="NCBIfam" id="TIGR00379">
    <property type="entry name" value="cobB"/>
    <property type="match status" value="1"/>
</dbReference>
<dbReference type="InterPro" id="IPR002586">
    <property type="entry name" value="CobQ/CobB/MinD/ParA_Nub-bd_dom"/>
</dbReference>
<proteinExistence type="inferred from homology"/>
<keyword evidence="4 7" id="KW-0067">ATP-binding</keyword>
<dbReference type="GO" id="GO:0005524">
    <property type="term" value="F:ATP binding"/>
    <property type="evidence" value="ECO:0007669"/>
    <property type="project" value="UniProtKB-UniRule"/>
</dbReference>
<dbReference type="PANTHER" id="PTHR43873">
    <property type="entry name" value="COBYRINATE A,C-DIAMIDE SYNTHASE"/>
    <property type="match status" value="1"/>
</dbReference>
<dbReference type="SUPFAM" id="SSF52317">
    <property type="entry name" value="Class I glutamine amidotransferase-like"/>
    <property type="match status" value="1"/>
</dbReference>
<dbReference type="InterPro" id="IPR029062">
    <property type="entry name" value="Class_I_gatase-like"/>
</dbReference>
<dbReference type="UniPathway" id="UPA00148">
    <property type="reaction ID" value="UER00231"/>
</dbReference>
<evidence type="ECO:0000256" key="2">
    <source>
        <dbReference type="ARBA" id="ARBA00022598"/>
    </source>
</evidence>
<dbReference type="EMBL" id="CP000852">
    <property type="protein sequence ID" value="ABW01639.1"/>
    <property type="molecule type" value="Genomic_DNA"/>
</dbReference>
<evidence type="ECO:0000256" key="4">
    <source>
        <dbReference type="ARBA" id="ARBA00022840"/>
    </source>
</evidence>
<dbReference type="NCBIfam" id="NF002204">
    <property type="entry name" value="PRK01077.1"/>
    <property type="match status" value="1"/>
</dbReference>
<protein>
    <recommendedName>
        <fullName evidence="7">Cobyrinate a,c-diamide synthase</fullName>
        <ecNumber evidence="7">6.3.5.11</ecNumber>
    </recommendedName>
    <alternativeName>
        <fullName evidence="7">Cobyrinic acid a,c-diamide synthetase</fullName>
    </alternativeName>
</protein>
<dbReference type="HOGENOM" id="CLU_022752_2_0_2"/>
<keyword evidence="3 7" id="KW-0547">Nucleotide-binding</keyword>
<dbReference type="InterPro" id="IPR004484">
    <property type="entry name" value="CbiA/CobB_synth"/>
</dbReference>
<dbReference type="PROSITE" id="PS51274">
    <property type="entry name" value="GATASE_COBBQ"/>
    <property type="match status" value="1"/>
</dbReference>
<keyword evidence="7" id="KW-0169">Cobalamin biosynthesis</keyword>
<name>A8MCY3_CALMQ</name>
<evidence type="ECO:0000256" key="6">
    <source>
        <dbReference type="ARBA" id="ARBA00022962"/>
    </source>
</evidence>
<evidence type="ECO:0000313" key="11">
    <source>
        <dbReference type="Proteomes" id="UP000001137"/>
    </source>
</evidence>
<feature type="site" description="Increases nucleophilicity of active site Cys" evidence="7">
    <location>
        <position position="423"/>
    </location>
</feature>
<keyword evidence="6 7" id="KW-0315">Glutamine amidotransferase</keyword>
<accession>A8MCY3</accession>
<evidence type="ECO:0000259" key="9">
    <source>
        <dbReference type="Pfam" id="PF07685"/>
    </source>
</evidence>
<evidence type="ECO:0000259" key="8">
    <source>
        <dbReference type="Pfam" id="PF01656"/>
    </source>
</evidence>
<dbReference type="EC" id="6.3.5.11" evidence="7"/>
<dbReference type="GO" id="GO:0042242">
    <property type="term" value="F:cobyrinic acid a,c-diamide synthase activity"/>
    <property type="evidence" value="ECO:0007669"/>
    <property type="project" value="UniProtKB-UniRule"/>
</dbReference>
<organism evidence="10 11">
    <name type="scientific">Caldivirga maquilingensis (strain ATCC 700844 / DSM 13496 / JCM 10307 / IC-167)</name>
    <dbReference type="NCBI Taxonomy" id="397948"/>
    <lineage>
        <taxon>Archaea</taxon>
        <taxon>Thermoproteota</taxon>
        <taxon>Thermoprotei</taxon>
        <taxon>Thermoproteales</taxon>
        <taxon>Thermoproteaceae</taxon>
        <taxon>Caldivirga</taxon>
    </lineage>
</organism>